<dbReference type="OrthoDB" id="2391627at2759"/>
<keyword evidence="3" id="KW-1185">Reference proteome</keyword>
<evidence type="ECO:0000313" key="2">
    <source>
        <dbReference type="EMBL" id="GHJ85626.1"/>
    </source>
</evidence>
<gene>
    <name evidence="2" type="ORF">NliqN6_2028</name>
</gene>
<proteinExistence type="predicted"/>
<evidence type="ECO:0000256" key="1">
    <source>
        <dbReference type="SAM" id="Phobius"/>
    </source>
</evidence>
<organism evidence="2 3">
    <name type="scientific">Naganishia liquefaciens</name>
    <dbReference type="NCBI Taxonomy" id="104408"/>
    <lineage>
        <taxon>Eukaryota</taxon>
        <taxon>Fungi</taxon>
        <taxon>Dikarya</taxon>
        <taxon>Basidiomycota</taxon>
        <taxon>Agaricomycotina</taxon>
        <taxon>Tremellomycetes</taxon>
        <taxon>Filobasidiales</taxon>
        <taxon>Filobasidiaceae</taxon>
        <taxon>Naganishia</taxon>
    </lineage>
</organism>
<sequence length="74" mass="8293">MSVIKLIPQPRFRAITPERVKHYQPSILLWGGAIGAGVALFAQAIPIFQKDILKRVPVVAAYYEDKTPESDKPF</sequence>
<dbReference type="Pfam" id="PF09796">
    <property type="entry name" value="QCR10"/>
    <property type="match status" value="1"/>
</dbReference>
<keyword evidence="1" id="KW-0812">Transmembrane</keyword>
<dbReference type="Proteomes" id="UP000620104">
    <property type="component" value="Unassembled WGS sequence"/>
</dbReference>
<dbReference type="EMBL" id="BLZA01000013">
    <property type="protein sequence ID" value="GHJ85626.1"/>
    <property type="molecule type" value="Genomic_DNA"/>
</dbReference>
<comment type="caution">
    <text evidence="2">The sequence shown here is derived from an EMBL/GenBank/DDBJ whole genome shotgun (WGS) entry which is preliminary data.</text>
</comment>
<protein>
    <submittedName>
        <fullName evidence="2">Uncharacterized protein</fullName>
    </submittedName>
</protein>
<name>A0A8H3TRH9_9TREE</name>
<dbReference type="GO" id="GO:0006122">
    <property type="term" value="P:mitochondrial electron transport, ubiquinol to cytochrome c"/>
    <property type="evidence" value="ECO:0007669"/>
    <property type="project" value="InterPro"/>
</dbReference>
<evidence type="ECO:0000313" key="3">
    <source>
        <dbReference type="Proteomes" id="UP000620104"/>
    </source>
</evidence>
<dbReference type="InterPro" id="IPR019182">
    <property type="entry name" value="Cytochrome_b-c1_su10_fun"/>
</dbReference>
<dbReference type="PANTHER" id="PTHR28254">
    <property type="entry name" value="CYTOCHROME B-C1 COMPLEX SUBUNIT 10"/>
    <property type="match status" value="1"/>
</dbReference>
<reference evidence="2" key="1">
    <citation type="submission" date="2020-07" db="EMBL/GenBank/DDBJ databases">
        <title>Draft Genome Sequence of a Deep-Sea Yeast, Naganishia (Cryptococcus) liquefaciens strain N6.</title>
        <authorList>
            <person name="Han Y.W."/>
            <person name="Kajitani R."/>
            <person name="Morimoto H."/>
            <person name="Parhat M."/>
            <person name="Tsubouchi H."/>
            <person name="Bakenova O."/>
            <person name="Ogata M."/>
            <person name="Argunhan B."/>
            <person name="Aoki R."/>
            <person name="Kajiwara S."/>
            <person name="Itoh T."/>
            <person name="Iwasaki H."/>
        </authorList>
    </citation>
    <scope>NUCLEOTIDE SEQUENCE</scope>
    <source>
        <strain evidence="2">N6</strain>
    </source>
</reference>
<feature type="transmembrane region" description="Helical" evidence="1">
    <location>
        <begin position="27"/>
        <end position="48"/>
    </location>
</feature>
<dbReference type="PANTHER" id="PTHR28254:SF1">
    <property type="entry name" value="CYTOCHROME B-C1 COMPLEX SUBUNIT 10, MITOCHONDRIAL"/>
    <property type="match status" value="1"/>
</dbReference>
<accession>A0A8H3TRH9</accession>
<keyword evidence="1" id="KW-1133">Transmembrane helix</keyword>
<keyword evidence="1" id="KW-0472">Membrane</keyword>
<dbReference type="GO" id="GO:0005739">
    <property type="term" value="C:mitochondrion"/>
    <property type="evidence" value="ECO:0007669"/>
    <property type="project" value="GOC"/>
</dbReference>
<dbReference type="AlphaFoldDB" id="A0A8H3TRH9"/>